<dbReference type="GO" id="GO:0032259">
    <property type="term" value="P:methylation"/>
    <property type="evidence" value="ECO:0007669"/>
    <property type="project" value="UniProtKB-KW"/>
</dbReference>
<proteinExistence type="inferred from homology"/>
<dbReference type="SUPFAM" id="SSF53335">
    <property type="entry name" value="S-adenosyl-L-methionine-dependent methyltransferases"/>
    <property type="match status" value="1"/>
</dbReference>
<dbReference type="AlphaFoldDB" id="A0A136Q7K3"/>
<evidence type="ECO:0000256" key="2">
    <source>
        <dbReference type="ARBA" id="ARBA00022603"/>
    </source>
</evidence>
<protein>
    <recommendedName>
        <fullName evidence="8">Methyltransferase</fullName>
        <ecNumber evidence="8">2.1.1.-</ecNumber>
    </recommendedName>
</protein>
<dbReference type="InterPro" id="IPR029063">
    <property type="entry name" value="SAM-dependent_MTases_sf"/>
</dbReference>
<keyword evidence="6" id="KW-0238">DNA-binding</keyword>
<sequence length="302" mass="34293">MLKTLPKGCADMCVTSPPYYGLRDYGVNGQIGLEQSPDSYIQKLMEVFQEVWRVLRDNGTLWIIIADSYAGSGKGAGAKKKSKQSYKYSKDNKAVKMPKLWNGIKQKDMIGIPWQLAFALRQKGWFLRSDIVWQKPNAMPESVKDRPARSYEHIFLLSKSPRYYFNHEAIKQPVKASTVARYRRAVGENKYSDGIPGQTMQGLFRTRRDSLKMPLMRNCRDVWTIPTKPYKGAHFATYPVDLIIPCILAGCPKGGIVLDPFLGVGTTGIAAIRTERQYIGIELNPNFCNLARDRIEKETERS</sequence>
<evidence type="ECO:0000256" key="3">
    <source>
        <dbReference type="ARBA" id="ARBA00022679"/>
    </source>
</evidence>
<dbReference type="GO" id="GO:0009307">
    <property type="term" value="P:DNA restriction-modification system"/>
    <property type="evidence" value="ECO:0007669"/>
    <property type="project" value="UniProtKB-KW"/>
</dbReference>
<keyword evidence="4" id="KW-0949">S-adenosyl-L-methionine</keyword>
<dbReference type="GO" id="GO:0008170">
    <property type="term" value="F:N-methyltransferase activity"/>
    <property type="evidence" value="ECO:0007669"/>
    <property type="project" value="InterPro"/>
</dbReference>
<dbReference type="KEGG" id="cmiu:B1H56_07160"/>
<comment type="catalytic activity">
    <reaction evidence="7">
        <text>a 2'-deoxycytidine in DNA + S-adenosyl-L-methionine = an N(4)-methyl-2'-deoxycytidine in DNA + S-adenosyl-L-homocysteine + H(+)</text>
        <dbReference type="Rhea" id="RHEA:16857"/>
        <dbReference type="Rhea" id="RHEA-COMP:11369"/>
        <dbReference type="Rhea" id="RHEA-COMP:13674"/>
        <dbReference type="ChEBI" id="CHEBI:15378"/>
        <dbReference type="ChEBI" id="CHEBI:57856"/>
        <dbReference type="ChEBI" id="CHEBI:59789"/>
        <dbReference type="ChEBI" id="CHEBI:85452"/>
        <dbReference type="ChEBI" id="CHEBI:137933"/>
        <dbReference type="EC" id="2.1.1.113"/>
    </reaction>
</comment>
<name>A0A136Q7K3_9FIRM</name>
<dbReference type="PRINTS" id="PR00508">
    <property type="entry name" value="S21N4MTFRASE"/>
</dbReference>
<evidence type="ECO:0000256" key="5">
    <source>
        <dbReference type="ARBA" id="ARBA00022747"/>
    </source>
</evidence>
<evidence type="ECO:0000256" key="7">
    <source>
        <dbReference type="ARBA" id="ARBA00049120"/>
    </source>
</evidence>
<evidence type="ECO:0000256" key="1">
    <source>
        <dbReference type="ARBA" id="ARBA00010203"/>
    </source>
</evidence>
<keyword evidence="3 10" id="KW-0808">Transferase</keyword>
<comment type="similarity">
    <text evidence="1">Belongs to the N(4)/N(6)-methyltransferase family. N(4) subfamily.</text>
</comment>
<evidence type="ECO:0000259" key="9">
    <source>
        <dbReference type="Pfam" id="PF01555"/>
    </source>
</evidence>
<evidence type="ECO:0000256" key="6">
    <source>
        <dbReference type="ARBA" id="ARBA00023125"/>
    </source>
</evidence>
<dbReference type="InterPro" id="IPR001091">
    <property type="entry name" value="RM_Methyltransferase"/>
</dbReference>
<dbReference type="STRING" id="626937.HMPREF3293_00492"/>
<accession>A0A136Q7K3</accession>
<evidence type="ECO:0000256" key="8">
    <source>
        <dbReference type="RuleBase" id="RU362026"/>
    </source>
</evidence>
<reference evidence="10 11" key="1">
    <citation type="submission" date="2016-02" db="EMBL/GenBank/DDBJ databases">
        <authorList>
            <person name="Wen L."/>
            <person name="He K."/>
            <person name="Yang H."/>
        </authorList>
    </citation>
    <scope>NUCLEOTIDE SEQUENCE [LARGE SCALE GENOMIC DNA]</scope>
    <source>
        <strain evidence="10 11">DSM 22607</strain>
    </source>
</reference>
<evidence type="ECO:0000313" key="11">
    <source>
        <dbReference type="Proteomes" id="UP000070366"/>
    </source>
</evidence>
<gene>
    <name evidence="10" type="ORF">HMPREF3293_00492</name>
</gene>
<dbReference type="Proteomes" id="UP000070366">
    <property type="component" value="Unassembled WGS sequence"/>
</dbReference>
<dbReference type="GO" id="GO:0015667">
    <property type="term" value="F:site-specific DNA-methyltransferase (cytosine-N4-specific) activity"/>
    <property type="evidence" value="ECO:0007669"/>
    <property type="project" value="UniProtKB-EC"/>
</dbReference>
<dbReference type="PROSITE" id="PS00093">
    <property type="entry name" value="N4_MTASE"/>
    <property type="match status" value="1"/>
</dbReference>
<evidence type="ECO:0000256" key="4">
    <source>
        <dbReference type="ARBA" id="ARBA00022691"/>
    </source>
</evidence>
<dbReference type="Pfam" id="PF01555">
    <property type="entry name" value="N6_N4_Mtase"/>
    <property type="match status" value="1"/>
</dbReference>
<dbReference type="OrthoDB" id="9773571at2"/>
<dbReference type="EMBL" id="LSZW01000035">
    <property type="protein sequence ID" value="KXK66661.1"/>
    <property type="molecule type" value="Genomic_DNA"/>
</dbReference>
<dbReference type="InterPro" id="IPR017985">
    <property type="entry name" value="MeTrfase_CN4_CS"/>
</dbReference>
<keyword evidence="11" id="KW-1185">Reference proteome</keyword>
<feature type="domain" description="DNA methylase N-4/N-6" evidence="9">
    <location>
        <begin position="11"/>
        <end position="292"/>
    </location>
</feature>
<keyword evidence="2 10" id="KW-0489">Methyltransferase</keyword>
<dbReference type="EC" id="2.1.1.-" evidence="8"/>
<dbReference type="Gene3D" id="3.40.50.150">
    <property type="entry name" value="Vaccinia Virus protein VP39"/>
    <property type="match status" value="1"/>
</dbReference>
<dbReference type="PATRIC" id="fig|626937.4.peg.483"/>
<dbReference type="GO" id="GO:0003677">
    <property type="term" value="F:DNA binding"/>
    <property type="evidence" value="ECO:0007669"/>
    <property type="project" value="UniProtKB-KW"/>
</dbReference>
<dbReference type="RefSeq" id="WP_066522991.1">
    <property type="nucleotide sequence ID" value="NZ_CABMOF010000011.1"/>
</dbReference>
<organism evidence="10 11">
    <name type="scientific">Christensenella minuta</name>
    <dbReference type="NCBI Taxonomy" id="626937"/>
    <lineage>
        <taxon>Bacteria</taxon>
        <taxon>Bacillati</taxon>
        <taxon>Bacillota</taxon>
        <taxon>Clostridia</taxon>
        <taxon>Christensenellales</taxon>
        <taxon>Christensenellaceae</taxon>
        <taxon>Christensenella</taxon>
    </lineage>
</organism>
<comment type="caution">
    <text evidence="10">The sequence shown here is derived from an EMBL/GenBank/DDBJ whole genome shotgun (WGS) entry which is preliminary data.</text>
</comment>
<evidence type="ECO:0000313" key="10">
    <source>
        <dbReference type="EMBL" id="KXK66661.1"/>
    </source>
</evidence>
<dbReference type="InterPro" id="IPR002941">
    <property type="entry name" value="DNA_methylase_N4/N6"/>
</dbReference>
<keyword evidence="5" id="KW-0680">Restriction system</keyword>